<comment type="caution">
    <text evidence="1">The sequence shown here is derived from an EMBL/GenBank/DDBJ whole genome shotgun (WGS) entry which is preliminary data.</text>
</comment>
<name>A0A8J2JTR8_9HEXA</name>
<protein>
    <submittedName>
        <fullName evidence="1">Uncharacterized protein</fullName>
    </submittedName>
</protein>
<proteinExistence type="predicted"/>
<dbReference type="AlphaFoldDB" id="A0A8J2JTR8"/>
<organism evidence="1 2">
    <name type="scientific">Allacma fusca</name>
    <dbReference type="NCBI Taxonomy" id="39272"/>
    <lineage>
        <taxon>Eukaryota</taxon>
        <taxon>Metazoa</taxon>
        <taxon>Ecdysozoa</taxon>
        <taxon>Arthropoda</taxon>
        <taxon>Hexapoda</taxon>
        <taxon>Collembola</taxon>
        <taxon>Symphypleona</taxon>
        <taxon>Sminthuridae</taxon>
        <taxon>Allacma</taxon>
    </lineage>
</organism>
<keyword evidence="2" id="KW-1185">Reference proteome</keyword>
<feature type="non-terminal residue" evidence="1">
    <location>
        <position position="165"/>
    </location>
</feature>
<gene>
    <name evidence="1" type="ORF">AFUS01_LOCUS14229</name>
</gene>
<evidence type="ECO:0000313" key="1">
    <source>
        <dbReference type="EMBL" id="CAG7725263.1"/>
    </source>
</evidence>
<sequence length="165" mass="18655">SQEFCKNFIFRLTQKGSIEPTAKWNSTLSVPTSKTPFTAWLCRLLLMVISDSEGCSYGNGNYFMARICIPGSPRYDDGDGRRCLFVFCSKCCDIFGAFFPLLGLVPLATLQAKLEDPVGFLMPNEISLSGNTCRVYITILQNLLQLQFEWIRKMTCSHRTIVQLQ</sequence>
<dbReference type="EMBL" id="CAJVCH010119456">
    <property type="protein sequence ID" value="CAG7725263.1"/>
    <property type="molecule type" value="Genomic_DNA"/>
</dbReference>
<evidence type="ECO:0000313" key="2">
    <source>
        <dbReference type="Proteomes" id="UP000708208"/>
    </source>
</evidence>
<accession>A0A8J2JTR8</accession>
<reference evidence="1" key="1">
    <citation type="submission" date="2021-06" db="EMBL/GenBank/DDBJ databases">
        <authorList>
            <person name="Hodson N. C."/>
            <person name="Mongue J. A."/>
            <person name="Jaron S. K."/>
        </authorList>
    </citation>
    <scope>NUCLEOTIDE SEQUENCE</scope>
</reference>
<dbReference type="Proteomes" id="UP000708208">
    <property type="component" value="Unassembled WGS sequence"/>
</dbReference>